<dbReference type="GO" id="GO:0008198">
    <property type="term" value="F:ferrous iron binding"/>
    <property type="evidence" value="ECO:0007669"/>
    <property type="project" value="TreeGrafter"/>
</dbReference>
<dbReference type="GO" id="GO:0006879">
    <property type="term" value="P:intracellular iron ion homeostasis"/>
    <property type="evidence" value="ECO:0007669"/>
    <property type="project" value="TreeGrafter"/>
</dbReference>
<dbReference type="GO" id="GO:0005739">
    <property type="term" value="C:mitochondrion"/>
    <property type="evidence" value="ECO:0007669"/>
    <property type="project" value="TreeGrafter"/>
</dbReference>
<sequence length="81" mass="9355">MTLSLPPHGTYVINKQPPNLQIWMSSPLSGPSRFDYITSKGWVHHRDEKIVLKDLLEQELRELLRRQGKEGEAEEWDGTGL</sequence>
<organism evidence="4 5">
    <name type="scientific">Kwoniella mangroviensis CBS 10435</name>
    <dbReference type="NCBI Taxonomy" id="1331196"/>
    <lineage>
        <taxon>Eukaryota</taxon>
        <taxon>Fungi</taxon>
        <taxon>Dikarya</taxon>
        <taxon>Basidiomycota</taxon>
        <taxon>Agaricomycotina</taxon>
        <taxon>Tremellomycetes</taxon>
        <taxon>Tremellales</taxon>
        <taxon>Cryptococcaceae</taxon>
        <taxon>Kwoniella</taxon>
    </lineage>
</organism>
<dbReference type="GO" id="GO:0051537">
    <property type="term" value="F:2 iron, 2 sulfur cluster binding"/>
    <property type="evidence" value="ECO:0007669"/>
    <property type="project" value="TreeGrafter"/>
</dbReference>
<dbReference type="GO" id="GO:0008199">
    <property type="term" value="F:ferric iron binding"/>
    <property type="evidence" value="ECO:0007669"/>
    <property type="project" value="InterPro"/>
</dbReference>
<dbReference type="SUPFAM" id="SSF55387">
    <property type="entry name" value="Frataxin/Nqo15-like"/>
    <property type="match status" value="1"/>
</dbReference>
<keyword evidence="2" id="KW-0406">Ion transport</keyword>
<evidence type="ECO:0008006" key="6">
    <source>
        <dbReference type="Google" id="ProtNLM"/>
    </source>
</evidence>
<dbReference type="PROSITE" id="PS01344">
    <property type="entry name" value="FRATAXIN_1"/>
    <property type="match status" value="1"/>
</dbReference>
<dbReference type="InterPro" id="IPR036524">
    <property type="entry name" value="Frataxin/CyaY_sf"/>
</dbReference>
<dbReference type="STRING" id="1331196.A0A1B9J2W2"/>
<dbReference type="Gene3D" id="3.30.920.10">
    <property type="entry name" value="Frataxin/CyaY"/>
    <property type="match status" value="1"/>
</dbReference>
<evidence type="ECO:0000256" key="3">
    <source>
        <dbReference type="ARBA" id="ARBA00023004"/>
    </source>
</evidence>
<dbReference type="AlphaFoldDB" id="A0A1B9J2W2"/>
<keyword evidence="5" id="KW-1185">Reference proteome</keyword>
<dbReference type="PROSITE" id="PS50810">
    <property type="entry name" value="FRATAXIN_2"/>
    <property type="match status" value="1"/>
</dbReference>
<comment type="similarity">
    <text evidence="1">Belongs to the frataxin family.</text>
</comment>
<keyword evidence="2" id="KW-0813">Transport</keyword>
<dbReference type="Proteomes" id="UP000092583">
    <property type="component" value="Unassembled WGS sequence"/>
</dbReference>
<evidence type="ECO:0000256" key="2">
    <source>
        <dbReference type="ARBA" id="ARBA00022496"/>
    </source>
</evidence>
<reference evidence="5" key="2">
    <citation type="submission" date="2013-12" db="EMBL/GenBank/DDBJ databases">
        <title>Evolution of pathogenesis and genome organization in the Tremellales.</title>
        <authorList>
            <person name="Cuomo C."/>
            <person name="Litvintseva A."/>
            <person name="Heitman J."/>
            <person name="Chen Y."/>
            <person name="Sun S."/>
            <person name="Springer D."/>
            <person name="Dromer F."/>
            <person name="Young S."/>
            <person name="Zeng Q."/>
            <person name="Chapman S."/>
            <person name="Gujja S."/>
            <person name="Saif S."/>
            <person name="Birren B."/>
        </authorList>
    </citation>
    <scope>NUCLEOTIDE SEQUENCE [LARGE SCALE GENOMIC DNA]</scope>
    <source>
        <strain evidence="5">CBS 10435</strain>
    </source>
</reference>
<dbReference type="OrthoDB" id="1897642at2759"/>
<dbReference type="InterPro" id="IPR002908">
    <property type="entry name" value="Frataxin/CyaY"/>
</dbReference>
<dbReference type="EMBL" id="KI669459">
    <property type="protein sequence ID" value="OCF62105.1"/>
    <property type="molecule type" value="Genomic_DNA"/>
</dbReference>
<dbReference type="GO" id="GO:0004322">
    <property type="term" value="F:ferroxidase activity"/>
    <property type="evidence" value="ECO:0007669"/>
    <property type="project" value="TreeGrafter"/>
</dbReference>
<proteinExistence type="inferred from homology"/>
<name>A0A1B9J2W2_9TREE</name>
<accession>A0A1B9J2W2</accession>
<dbReference type="PANTHER" id="PTHR16821">
    <property type="entry name" value="FRATAXIN"/>
    <property type="match status" value="1"/>
</dbReference>
<dbReference type="PANTHER" id="PTHR16821:SF2">
    <property type="entry name" value="FRATAXIN, MITOCHONDRIAL"/>
    <property type="match status" value="1"/>
</dbReference>
<dbReference type="InterPro" id="IPR020895">
    <property type="entry name" value="Frataxin_CS"/>
</dbReference>
<evidence type="ECO:0000313" key="5">
    <source>
        <dbReference type="Proteomes" id="UP000092583"/>
    </source>
</evidence>
<dbReference type="GO" id="GO:0016226">
    <property type="term" value="P:iron-sulfur cluster assembly"/>
    <property type="evidence" value="ECO:0007669"/>
    <property type="project" value="InterPro"/>
</dbReference>
<dbReference type="GO" id="GO:0006826">
    <property type="term" value="P:iron ion transport"/>
    <property type="evidence" value="ECO:0007669"/>
    <property type="project" value="UniProtKB-KW"/>
</dbReference>
<protein>
    <recommendedName>
        <fullName evidence="6">Ferroxidase</fullName>
    </recommendedName>
</protein>
<evidence type="ECO:0000256" key="1">
    <source>
        <dbReference type="ARBA" id="ARBA00008183"/>
    </source>
</evidence>
<dbReference type="GO" id="GO:0034986">
    <property type="term" value="F:iron chaperone activity"/>
    <property type="evidence" value="ECO:0007669"/>
    <property type="project" value="TreeGrafter"/>
</dbReference>
<dbReference type="Pfam" id="PF01491">
    <property type="entry name" value="Frataxin_Cyay"/>
    <property type="match status" value="1"/>
</dbReference>
<dbReference type="SMART" id="SM01219">
    <property type="entry name" value="Frataxin_Cyay"/>
    <property type="match status" value="1"/>
</dbReference>
<evidence type="ECO:0000313" key="4">
    <source>
        <dbReference type="EMBL" id="OCF62105.1"/>
    </source>
</evidence>
<keyword evidence="2" id="KW-0410">Iron transport</keyword>
<keyword evidence="3" id="KW-0408">Iron</keyword>
<gene>
    <name evidence="4" type="ORF">L486_01771</name>
</gene>
<reference evidence="4 5" key="1">
    <citation type="submission" date="2013-07" db="EMBL/GenBank/DDBJ databases">
        <title>The Genome Sequence of Kwoniella mangroviensis CBS10435.</title>
        <authorList>
            <consortium name="The Broad Institute Genome Sequencing Platform"/>
            <person name="Cuomo C."/>
            <person name="Litvintseva A."/>
            <person name="Chen Y."/>
            <person name="Heitman J."/>
            <person name="Sun S."/>
            <person name="Springer D."/>
            <person name="Dromer F."/>
            <person name="Young S.K."/>
            <person name="Zeng Q."/>
            <person name="Gargeya S."/>
            <person name="Fitzgerald M."/>
            <person name="Abouelleil A."/>
            <person name="Alvarado L."/>
            <person name="Berlin A.M."/>
            <person name="Chapman S.B."/>
            <person name="Dewar J."/>
            <person name="Goldberg J."/>
            <person name="Griggs A."/>
            <person name="Gujja S."/>
            <person name="Hansen M."/>
            <person name="Howarth C."/>
            <person name="Imamovic A."/>
            <person name="Larimer J."/>
            <person name="McCowan C."/>
            <person name="Murphy C."/>
            <person name="Pearson M."/>
            <person name="Priest M."/>
            <person name="Roberts A."/>
            <person name="Saif S."/>
            <person name="Shea T."/>
            <person name="Sykes S."/>
            <person name="Wortman J."/>
            <person name="Nusbaum C."/>
            <person name="Birren B."/>
        </authorList>
    </citation>
    <scope>NUCLEOTIDE SEQUENCE [LARGE SCALE GENOMIC DNA]</scope>
    <source>
        <strain evidence="4 5">CBS 10435</strain>
    </source>
</reference>